<dbReference type="InterPro" id="IPR029058">
    <property type="entry name" value="AB_hydrolase_fold"/>
</dbReference>
<dbReference type="PANTHER" id="PTHR37017">
    <property type="entry name" value="AB HYDROLASE-1 DOMAIN-CONTAINING PROTEIN-RELATED"/>
    <property type="match status" value="1"/>
</dbReference>
<evidence type="ECO:0000313" key="2">
    <source>
        <dbReference type="EMBL" id="PVH95004.1"/>
    </source>
</evidence>
<accession>A0A2V1DCZ8</accession>
<dbReference type="STRING" id="97972.A0A2V1DCZ8"/>
<dbReference type="GO" id="GO:0016787">
    <property type="term" value="F:hydrolase activity"/>
    <property type="evidence" value="ECO:0007669"/>
    <property type="project" value="UniProtKB-KW"/>
</dbReference>
<dbReference type="PANTHER" id="PTHR37017:SF10">
    <property type="entry name" value="AB HYDROLASE-1 DOMAIN-CONTAINING PROTEIN"/>
    <property type="match status" value="1"/>
</dbReference>
<dbReference type="InterPro" id="IPR000073">
    <property type="entry name" value="AB_hydrolase_1"/>
</dbReference>
<dbReference type="InterPro" id="IPR052897">
    <property type="entry name" value="Sec-Metab_Biosynth_Hydrolase"/>
</dbReference>
<evidence type="ECO:0000313" key="3">
    <source>
        <dbReference type="Proteomes" id="UP000244855"/>
    </source>
</evidence>
<name>A0A2V1DCZ8_9PLEO</name>
<dbReference type="OrthoDB" id="1263307at2759"/>
<proteinExistence type="predicted"/>
<dbReference type="Gene3D" id="3.40.50.1820">
    <property type="entry name" value="alpha/beta hydrolase"/>
    <property type="match status" value="1"/>
</dbReference>
<organism evidence="2 3">
    <name type="scientific">Periconia macrospinosa</name>
    <dbReference type="NCBI Taxonomy" id="97972"/>
    <lineage>
        <taxon>Eukaryota</taxon>
        <taxon>Fungi</taxon>
        <taxon>Dikarya</taxon>
        <taxon>Ascomycota</taxon>
        <taxon>Pezizomycotina</taxon>
        <taxon>Dothideomycetes</taxon>
        <taxon>Pleosporomycetidae</taxon>
        <taxon>Pleosporales</taxon>
        <taxon>Massarineae</taxon>
        <taxon>Periconiaceae</taxon>
        <taxon>Periconia</taxon>
    </lineage>
</organism>
<keyword evidence="3" id="KW-1185">Reference proteome</keyword>
<reference evidence="2 3" key="1">
    <citation type="journal article" date="2018" name="Sci. Rep.">
        <title>Comparative genomics provides insights into the lifestyle and reveals functional heterogeneity of dark septate endophytic fungi.</title>
        <authorList>
            <person name="Knapp D.G."/>
            <person name="Nemeth J.B."/>
            <person name="Barry K."/>
            <person name="Hainaut M."/>
            <person name="Henrissat B."/>
            <person name="Johnson J."/>
            <person name="Kuo A."/>
            <person name="Lim J.H.P."/>
            <person name="Lipzen A."/>
            <person name="Nolan M."/>
            <person name="Ohm R.A."/>
            <person name="Tamas L."/>
            <person name="Grigoriev I.V."/>
            <person name="Spatafora J.W."/>
            <person name="Nagy L.G."/>
            <person name="Kovacs G.M."/>
        </authorList>
    </citation>
    <scope>NUCLEOTIDE SEQUENCE [LARGE SCALE GENOMIC DNA]</scope>
    <source>
        <strain evidence="2 3">DSE2036</strain>
    </source>
</reference>
<sequence length="266" mass="29820">MYSTRPTIVIISGGWHIPASYTKLATLLETQGYQVFIPHLPSNNGARPPTAALAEDTTYIRDFVSDLIAKNHTIAVIMHSYGGQVGTNALTGLPKATSSIMNNDDDDDGKKGGILHLIYLTAFAQRENRSMSDKVEEFGQSELMPLAFEFADDNTVISRDPKNLIVGPSSVPDDEVDEYVGTMVRWNAKCMYDRGRVEKAAWREFPVSYLYTTQDRVVPVEYQRSMVEEMRREGAKVRTYEVESGHCPNFTNARMVVGYVEEILGY</sequence>
<dbReference type="SUPFAM" id="SSF53474">
    <property type="entry name" value="alpha/beta-Hydrolases"/>
    <property type="match status" value="1"/>
</dbReference>
<dbReference type="EMBL" id="KZ805512">
    <property type="protein sequence ID" value="PVH95004.1"/>
    <property type="molecule type" value="Genomic_DNA"/>
</dbReference>
<feature type="domain" description="AB hydrolase-1" evidence="1">
    <location>
        <begin position="8"/>
        <end position="253"/>
    </location>
</feature>
<protein>
    <submittedName>
        <fullName evidence="2">Alpha/beta-hydrolase</fullName>
    </submittedName>
</protein>
<dbReference type="AlphaFoldDB" id="A0A2V1DCZ8"/>
<dbReference type="Pfam" id="PF12697">
    <property type="entry name" value="Abhydrolase_6"/>
    <property type="match status" value="1"/>
</dbReference>
<evidence type="ECO:0000259" key="1">
    <source>
        <dbReference type="Pfam" id="PF12697"/>
    </source>
</evidence>
<dbReference type="Proteomes" id="UP000244855">
    <property type="component" value="Unassembled WGS sequence"/>
</dbReference>
<gene>
    <name evidence="2" type="ORF">DM02DRAFT_618197</name>
</gene>
<keyword evidence="2" id="KW-0378">Hydrolase</keyword>